<evidence type="ECO:0000313" key="1">
    <source>
        <dbReference type="EMBL" id="GAI55634.1"/>
    </source>
</evidence>
<feature type="non-terminal residue" evidence="1">
    <location>
        <position position="75"/>
    </location>
</feature>
<sequence length="75" mass="8341">MKVILINPPTPKKETWVREGRCQQFDIWGAPFPPLSLAYVAGQIKNIAEPLIIDSGPTKLNLGAILKIIKEFSPQ</sequence>
<comment type="caution">
    <text evidence="1">The sequence shown here is derived from an EMBL/GenBank/DDBJ whole genome shotgun (WGS) entry which is preliminary data.</text>
</comment>
<name>X1RJ98_9ZZZZ</name>
<proteinExistence type="predicted"/>
<gene>
    <name evidence="1" type="ORF">S06H3_63303</name>
</gene>
<organism evidence="1">
    <name type="scientific">marine sediment metagenome</name>
    <dbReference type="NCBI Taxonomy" id="412755"/>
    <lineage>
        <taxon>unclassified sequences</taxon>
        <taxon>metagenomes</taxon>
        <taxon>ecological metagenomes</taxon>
    </lineage>
</organism>
<reference evidence="1" key="1">
    <citation type="journal article" date="2014" name="Front. Microbiol.">
        <title>High frequency of phylogenetically diverse reductive dehalogenase-homologous genes in deep subseafloor sedimentary metagenomes.</title>
        <authorList>
            <person name="Kawai M."/>
            <person name="Futagami T."/>
            <person name="Toyoda A."/>
            <person name="Takaki Y."/>
            <person name="Nishi S."/>
            <person name="Hori S."/>
            <person name="Arai W."/>
            <person name="Tsubouchi T."/>
            <person name="Morono Y."/>
            <person name="Uchiyama I."/>
            <person name="Ito T."/>
            <person name="Fujiyama A."/>
            <person name="Inagaki F."/>
            <person name="Takami H."/>
        </authorList>
    </citation>
    <scope>NUCLEOTIDE SEQUENCE</scope>
    <source>
        <strain evidence="1">Expedition CK06-06</strain>
    </source>
</reference>
<dbReference type="AlphaFoldDB" id="X1RJ98"/>
<accession>X1RJ98</accession>
<protein>
    <submittedName>
        <fullName evidence="1">Uncharacterized protein</fullName>
    </submittedName>
</protein>
<dbReference type="EMBL" id="BARV01041956">
    <property type="protein sequence ID" value="GAI55634.1"/>
    <property type="molecule type" value="Genomic_DNA"/>
</dbReference>